<dbReference type="InterPro" id="IPR035396">
    <property type="entry name" value="Bac_rhamnosid6H"/>
</dbReference>
<dbReference type="InterPro" id="IPR012341">
    <property type="entry name" value="6hp_glycosidase-like_sf"/>
</dbReference>
<evidence type="ECO:0000259" key="6">
    <source>
        <dbReference type="Pfam" id="PF08531"/>
    </source>
</evidence>
<protein>
    <recommendedName>
        <fullName evidence="2">alpha-L-rhamnosidase</fullName>
        <ecNumber evidence="2">3.2.1.40</ecNumber>
    </recommendedName>
</protein>
<organism evidence="9 10">
    <name type="scientific">Pelagicoccus enzymogenes</name>
    <dbReference type="NCBI Taxonomy" id="2773457"/>
    <lineage>
        <taxon>Bacteria</taxon>
        <taxon>Pseudomonadati</taxon>
        <taxon>Verrucomicrobiota</taxon>
        <taxon>Opitutia</taxon>
        <taxon>Puniceicoccales</taxon>
        <taxon>Pelagicoccaceae</taxon>
        <taxon>Pelagicoccus</taxon>
    </lineage>
</organism>
<evidence type="ECO:0000259" key="4">
    <source>
        <dbReference type="Pfam" id="PF05448"/>
    </source>
</evidence>
<dbReference type="InterPro" id="IPR008979">
    <property type="entry name" value="Galactose-bd-like_sf"/>
</dbReference>
<dbReference type="Gene3D" id="2.60.420.10">
    <property type="entry name" value="Maltose phosphorylase, domain 3"/>
    <property type="match status" value="1"/>
</dbReference>
<proteinExistence type="predicted"/>
<dbReference type="Pfam" id="PF05448">
    <property type="entry name" value="AXE1"/>
    <property type="match status" value="1"/>
</dbReference>
<name>A0A927F8P5_9BACT</name>
<evidence type="ECO:0000313" key="10">
    <source>
        <dbReference type="Proteomes" id="UP000622317"/>
    </source>
</evidence>
<dbReference type="InterPro" id="IPR013737">
    <property type="entry name" value="Bac_rhamnosid_N"/>
</dbReference>
<dbReference type="SUPFAM" id="SSF49785">
    <property type="entry name" value="Galactose-binding domain-like"/>
    <property type="match status" value="1"/>
</dbReference>
<evidence type="ECO:0000256" key="3">
    <source>
        <dbReference type="ARBA" id="ARBA00022801"/>
    </source>
</evidence>
<dbReference type="SUPFAM" id="SSF53474">
    <property type="entry name" value="alpha/beta-Hydrolases"/>
    <property type="match status" value="1"/>
</dbReference>
<evidence type="ECO:0000259" key="5">
    <source>
        <dbReference type="Pfam" id="PF05592"/>
    </source>
</evidence>
<evidence type="ECO:0000259" key="7">
    <source>
        <dbReference type="Pfam" id="PF17389"/>
    </source>
</evidence>
<dbReference type="Pfam" id="PF17389">
    <property type="entry name" value="Bac_rhamnosid6H"/>
    <property type="match status" value="1"/>
</dbReference>
<dbReference type="InterPro" id="IPR035398">
    <property type="entry name" value="Bac_rhamnosid_C"/>
</dbReference>
<feature type="domain" description="Alpha-L-rhamnosidase six-hairpin glycosidase" evidence="7">
    <location>
        <begin position="1031"/>
        <end position="1362"/>
    </location>
</feature>
<dbReference type="InterPro" id="IPR008928">
    <property type="entry name" value="6-hairpin_glycosidase_sf"/>
</dbReference>
<keyword evidence="10" id="KW-1185">Reference proteome</keyword>
<evidence type="ECO:0000259" key="8">
    <source>
        <dbReference type="Pfam" id="PF17390"/>
    </source>
</evidence>
<dbReference type="Gene3D" id="1.50.10.10">
    <property type="match status" value="1"/>
</dbReference>
<dbReference type="PANTHER" id="PTHR33307:SF11">
    <property type="entry name" value="ALPHA-L-RHAMNOSIDASE"/>
    <property type="match status" value="1"/>
</dbReference>
<dbReference type="Pfam" id="PF08531">
    <property type="entry name" value="Bac_rhamnosid_N"/>
    <property type="match status" value="1"/>
</dbReference>
<sequence>MTLSEFRFVRFFSLLAFGAASLVQASKLDWLPEGFPEADESMLCTRSFLSEEMGARVLQAAAEEFDTKEKWEAYRELVRERILQGAGLAPLPQRTPLNPIVHSRREYDGYSVENVAIETVPGFWATGNLFRPIDPEGKVPAILNTHGHAGRVERPEQWARYGRYHEQNQHRAAALAKMGAVVFSIDMFGYADGIAQVGEDAHRTEVAMRIQLWNAIRALDFLESLPEVDSQRLGVTGYSGGGTQAFLLAAVDDRIAATAPVTMVSAYFFGGCPCESGRPVHRSKDHFASNAMIAAMAAPRPQTLISVGGDWSVNTPKDEYPFLQHVYSLYGARDRVSNTHLPEEGHNYGPNKRKAMYSFFADAFGLDLSAISDGGAEIDESGIVIESWEQLRVFDDLHRVPVGGLRSAEAVGRVLDRLQEDKPLETISIYDLRTDDMDSPLGVDTERPRLSWKLESEARNVRQRAYQILVASNAELLSAEKGDLWDSGKVKSDRQYGVPYAGEALQSDQEVFWKLRVWDQGGSVSDWSPAGRWAMGALDEAAWKGAKWIAHPDWLEANRSHLGYRSETAASVDAPKWIEVDLGKVYAVEEVLLHALRHTVAERLGFPTEFKLELSKDPSFSQPYLIVDYTKPPHTNKWFTKHEFKLEQAQSARYLRLEVPRLRELDGEICLALSQIEIRSGGENVALGAKVTASDSLEEGLWSAAAVVDGKGVPGSNSLGTKTIRLRREFQVGKGVRRALIHVTGLGHYALRINGTRVGEDRLSPGWTDTDRTVLYDSRDVTALLNSGENAIGLELASGMYSVSHPGNRYTKFVGRFRPLKAIACLRIEYEDGSVEELVTDEAWQTKVGPTVYSHVYGGEDFDGRLEEEGWAKPGFAGDGWLAVALAPRPAGQLKGASHSAPPLVGHERLKPVKVIDLGDGVSVYDFGQNASMIPEIQVKGECGAVVKMTPGELLREDGSVYRGSSAHGGKDAYWQYTLRGEGKVETWRPEFFYHGARYLQVERREGSEGTSRPEILRIESVVTHSSSQGIGEFASSSDLFNRTRELIRWAQRSNMVSVLTDCPHRERLGWMEQYHLNGPSLRYEFDVNRLFRKAFGDMVESQTDDGLVTNISPEFITFDGAFRDSPEWGSSLILASWQQYLWTGDRGVFSSHYDEMKRYVEYLGSKASGHLLDHGLGDWYDLGPGRPGFSQLTPISLSATAIYHQDVRTLQKMAKLLGKRQEAKRLDSLAEQIEHAFNAAHFDREAGHYGATSQAGNAMAYVLGLVPEGHEDSVIDTIVADIRSRGNAFTAGDVGHRYLLLALSKAGRSDVIFDMHHQSDRPGYGMQLAKGATSLTEAWDADRHSSHNHFMLGHIMEWFYGSLVGLKPDESAPGFSNVIVDPQPIEGIDWAEARFDSVRGPVQARWKKSEGKFELFLAVPANCTARVNLPEWGSGTVFANGTLAAEAEGIAIGEDNQGHLQLVVGSGTWRFEVD</sequence>
<comment type="catalytic activity">
    <reaction evidence="1">
        <text>Hydrolysis of terminal non-reducing alpha-L-rhamnose residues in alpha-L-rhamnosides.</text>
        <dbReference type="EC" id="3.2.1.40"/>
    </reaction>
</comment>
<dbReference type="Pfam" id="PF25788">
    <property type="entry name" value="Ig_Rha78A_N"/>
    <property type="match status" value="1"/>
</dbReference>
<accession>A0A927F8P5</accession>
<feature type="domain" description="Alpha-L-rhamnosidase C-terminal" evidence="8">
    <location>
        <begin position="1366"/>
        <end position="1432"/>
    </location>
</feature>
<dbReference type="InterPro" id="IPR008391">
    <property type="entry name" value="AXE1_dom"/>
</dbReference>
<dbReference type="Gene3D" id="2.60.40.10">
    <property type="entry name" value="Immunoglobulins"/>
    <property type="match status" value="1"/>
</dbReference>
<dbReference type="EMBL" id="JACYFG010000036">
    <property type="protein sequence ID" value="MBD5780384.1"/>
    <property type="molecule type" value="Genomic_DNA"/>
</dbReference>
<dbReference type="Pfam" id="PF05592">
    <property type="entry name" value="Bac_rhamnosid"/>
    <property type="match status" value="1"/>
</dbReference>
<feature type="domain" description="Acetyl xylan esterase" evidence="4">
    <location>
        <begin position="122"/>
        <end position="261"/>
    </location>
</feature>
<dbReference type="Gene3D" id="3.40.50.1820">
    <property type="entry name" value="alpha/beta hydrolase"/>
    <property type="match status" value="1"/>
</dbReference>
<gene>
    <name evidence="9" type="ORF">IEN85_12865</name>
</gene>
<dbReference type="InterPro" id="IPR013783">
    <property type="entry name" value="Ig-like_fold"/>
</dbReference>
<dbReference type="GO" id="GO:0005975">
    <property type="term" value="P:carbohydrate metabolic process"/>
    <property type="evidence" value="ECO:0007669"/>
    <property type="project" value="InterPro"/>
</dbReference>
<dbReference type="SUPFAM" id="SSF48208">
    <property type="entry name" value="Six-hairpin glycosidases"/>
    <property type="match status" value="1"/>
</dbReference>
<reference evidence="9" key="1">
    <citation type="submission" date="2020-09" db="EMBL/GenBank/DDBJ databases">
        <title>Pelagicoccus enzymogenes sp. nov. with an EPS production, isolated from marine sediment.</title>
        <authorList>
            <person name="Feng X."/>
        </authorList>
    </citation>
    <scope>NUCLEOTIDE SEQUENCE</scope>
    <source>
        <strain evidence="9">NFK12</strain>
    </source>
</reference>
<dbReference type="Pfam" id="PF17390">
    <property type="entry name" value="Bac_rhamnosid_C"/>
    <property type="match status" value="1"/>
</dbReference>
<evidence type="ECO:0000256" key="2">
    <source>
        <dbReference type="ARBA" id="ARBA00012652"/>
    </source>
</evidence>
<comment type="caution">
    <text evidence="9">The sequence shown here is derived from an EMBL/GenBank/DDBJ whole genome shotgun (WGS) entry which is preliminary data.</text>
</comment>
<dbReference type="PANTHER" id="PTHR33307">
    <property type="entry name" value="ALPHA-RHAMNOSIDASE (EUROFUNG)"/>
    <property type="match status" value="1"/>
</dbReference>
<dbReference type="Gene3D" id="2.60.120.260">
    <property type="entry name" value="Galactose-binding domain-like"/>
    <property type="match status" value="3"/>
</dbReference>
<dbReference type="Proteomes" id="UP000622317">
    <property type="component" value="Unassembled WGS sequence"/>
</dbReference>
<dbReference type="GO" id="GO:0030596">
    <property type="term" value="F:alpha-L-rhamnosidase activity"/>
    <property type="evidence" value="ECO:0007669"/>
    <property type="project" value="UniProtKB-EC"/>
</dbReference>
<dbReference type="InterPro" id="IPR029058">
    <property type="entry name" value="AB_hydrolase_fold"/>
</dbReference>
<dbReference type="EC" id="3.2.1.40" evidence="2"/>
<evidence type="ECO:0000313" key="9">
    <source>
        <dbReference type="EMBL" id="MBD5780384.1"/>
    </source>
</evidence>
<feature type="domain" description="Bacterial alpha-L-rhamnosidase N-terminal" evidence="6">
    <location>
        <begin position="735"/>
        <end position="897"/>
    </location>
</feature>
<keyword evidence="3 9" id="KW-0378">Hydrolase</keyword>
<dbReference type="InterPro" id="IPR016007">
    <property type="entry name" value="Alpha_rhamnosid"/>
</dbReference>
<dbReference type="InterPro" id="IPR008902">
    <property type="entry name" value="Rhamnosid_concanavalin"/>
</dbReference>
<evidence type="ECO:0000256" key="1">
    <source>
        <dbReference type="ARBA" id="ARBA00001445"/>
    </source>
</evidence>
<feature type="domain" description="Alpha-L-rhamnosidase concanavalin-like" evidence="5">
    <location>
        <begin position="918"/>
        <end position="1008"/>
    </location>
</feature>